<dbReference type="SUPFAM" id="SSF52047">
    <property type="entry name" value="RNI-like"/>
    <property type="match status" value="1"/>
</dbReference>
<keyword evidence="5" id="KW-1185">Reference proteome</keyword>
<dbReference type="InterPro" id="IPR001810">
    <property type="entry name" value="F-box_dom"/>
</dbReference>
<reference evidence="4" key="2">
    <citation type="submission" date="2020-11" db="EMBL/GenBank/DDBJ databases">
        <authorList>
            <consortium name="DOE Joint Genome Institute"/>
            <person name="Kuo A."/>
            <person name="Miyauchi S."/>
            <person name="Kiss E."/>
            <person name="Drula E."/>
            <person name="Kohler A."/>
            <person name="Sanchez-Garcia M."/>
            <person name="Andreopoulos B."/>
            <person name="Barry K.W."/>
            <person name="Bonito G."/>
            <person name="Buee M."/>
            <person name="Carver A."/>
            <person name="Chen C."/>
            <person name="Cichocki N."/>
            <person name="Clum A."/>
            <person name="Culley D."/>
            <person name="Crous P.W."/>
            <person name="Fauchery L."/>
            <person name="Girlanda M."/>
            <person name="Hayes R."/>
            <person name="Keri Z."/>
            <person name="Labutti K."/>
            <person name="Lipzen A."/>
            <person name="Lombard V."/>
            <person name="Magnuson J."/>
            <person name="Maillard F."/>
            <person name="Morin E."/>
            <person name="Murat C."/>
            <person name="Nolan M."/>
            <person name="Ohm R."/>
            <person name="Pangilinan J."/>
            <person name="Pereira M."/>
            <person name="Perotto S."/>
            <person name="Peter M."/>
            <person name="Riley R."/>
            <person name="Sitrit Y."/>
            <person name="Stielow B."/>
            <person name="Szollosi G."/>
            <person name="Zifcakova L."/>
            <person name="Stursova M."/>
            <person name="Spatafora J.W."/>
            <person name="Tedersoo L."/>
            <person name="Vaario L.-M."/>
            <person name="Yamada A."/>
            <person name="Yan M."/>
            <person name="Wang P."/>
            <person name="Xu J."/>
            <person name="Bruns T."/>
            <person name="Baldrian P."/>
            <person name="Vilgalys R."/>
            <person name="Henrissat B."/>
            <person name="Grigoriev I.V."/>
            <person name="Hibbett D."/>
            <person name="Nagy L.G."/>
            <person name="Martin F.M."/>
        </authorList>
    </citation>
    <scope>NUCLEOTIDE SEQUENCE</scope>
    <source>
        <strain evidence="4">UH-Tt-Lm1</strain>
    </source>
</reference>
<evidence type="ECO:0000313" key="5">
    <source>
        <dbReference type="Proteomes" id="UP000736335"/>
    </source>
</evidence>
<accession>A0A9P6HBB2</accession>
<dbReference type="OrthoDB" id="8048523at2759"/>
<feature type="region of interest" description="Disordered" evidence="2">
    <location>
        <begin position="474"/>
        <end position="505"/>
    </location>
</feature>
<organism evidence="4 5">
    <name type="scientific">Thelephora terrestris</name>
    <dbReference type="NCBI Taxonomy" id="56493"/>
    <lineage>
        <taxon>Eukaryota</taxon>
        <taxon>Fungi</taxon>
        <taxon>Dikarya</taxon>
        <taxon>Basidiomycota</taxon>
        <taxon>Agaricomycotina</taxon>
        <taxon>Agaricomycetes</taxon>
        <taxon>Thelephorales</taxon>
        <taxon>Thelephoraceae</taxon>
        <taxon>Thelephora</taxon>
    </lineage>
</organism>
<sequence length="541" mass="61450">MLQVQPRPPLNYYPTLSTPPQLLTMEQRISFETVQVYNCGKDSDSVASLSIPHLRQALLLLESEMANLRTQREEIESKLEQAVRTQCPSPIHRLPCELMASIFALGVFPSEEEEDPLMLPTLMLVSRYWHDIAINTPTLWSKIRIGNHNSVEKAARMLARSKSVPLDISVDFNDRYNRQGSISDVLTRAMDLLSPSIRRWNSFHLSVPNRLQANTALSHCLSEAPMLRVFTVHVFHSMQEDVVSQPPNSLFGGYTPSLESCSLKSFHLGWGHSILRNLQVITFDGYWNGSDPSTVMILGILRECPSVRELALRNLSDVSESRTTSSSADLIHLPRLTKITLYYSGSNRTLSVLDRISFPALERIDIMYLDDAGPFFDILHRQSLSTLPLQHLRVESVYFSEPKLVRLLQRLPSLRSLDLVDIEDLSSDVLKVLSRPSGEQSWICPRIQNLSLEGCAINRDQLRSFVESRLPDHARAFPTQPPLQGKTKTDDRRSTPPGSPERLRSLDLTRCHLSKALLQWLKIYVPEVRCDTRNPWGDSRP</sequence>
<evidence type="ECO:0000259" key="3">
    <source>
        <dbReference type="Pfam" id="PF12937"/>
    </source>
</evidence>
<evidence type="ECO:0000256" key="2">
    <source>
        <dbReference type="SAM" id="MobiDB-lite"/>
    </source>
</evidence>
<gene>
    <name evidence="4" type="ORF">BJ322DRAFT_1110352</name>
</gene>
<proteinExistence type="predicted"/>
<dbReference type="AlphaFoldDB" id="A0A9P6HBB2"/>
<dbReference type="Proteomes" id="UP000736335">
    <property type="component" value="Unassembled WGS sequence"/>
</dbReference>
<dbReference type="Gene3D" id="3.80.10.10">
    <property type="entry name" value="Ribonuclease Inhibitor"/>
    <property type="match status" value="1"/>
</dbReference>
<keyword evidence="1" id="KW-0175">Coiled coil</keyword>
<evidence type="ECO:0000256" key="1">
    <source>
        <dbReference type="SAM" id="Coils"/>
    </source>
</evidence>
<reference evidence="4" key="1">
    <citation type="journal article" date="2020" name="Nat. Commun.">
        <title>Large-scale genome sequencing of mycorrhizal fungi provides insights into the early evolution of symbiotic traits.</title>
        <authorList>
            <person name="Miyauchi S."/>
            <person name="Kiss E."/>
            <person name="Kuo A."/>
            <person name="Drula E."/>
            <person name="Kohler A."/>
            <person name="Sanchez-Garcia M."/>
            <person name="Morin E."/>
            <person name="Andreopoulos B."/>
            <person name="Barry K.W."/>
            <person name="Bonito G."/>
            <person name="Buee M."/>
            <person name="Carver A."/>
            <person name="Chen C."/>
            <person name="Cichocki N."/>
            <person name="Clum A."/>
            <person name="Culley D."/>
            <person name="Crous P.W."/>
            <person name="Fauchery L."/>
            <person name="Girlanda M."/>
            <person name="Hayes R.D."/>
            <person name="Keri Z."/>
            <person name="LaButti K."/>
            <person name="Lipzen A."/>
            <person name="Lombard V."/>
            <person name="Magnuson J."/>
            <person name="Maillard F."/>
            <person name="Murat C."/>
            <person name="Nolan M."/>
            <person name="Ohm R.A."/>
            <person name="Pangilinan J."/>
            <person name="Pereira M.F."/>
            <person name="Perotto S."/>
            <person name="Peter M."/>
            <person name="Pfister S."/>
            <person name="Riley R."/>
            <person name="Sitrit Y."/>
            <person name="Stielow J.B."/>
            <person name="Szollosi G."/>
            <person name="Zifcakova L."/>
            <person name="Stursova M."/>
            <person name="Spatafora J.W."/>
            <person name="Tedersoo L."/>
            <person name="Vaario L.M."/>
            <person name="Yamada A."/>
            <person name="Yan M."/>
            <person name="Wang P."/>
            <person name="Xu J."/>
            <person name="Bruns T."/>
            <person name="Baldrian P."/>
            <person name="Vilgalys R."/>
            <person name="Dunand C."/>
            <person name="Henrissat B."/>
            <person name="Grigoriev I.V."/>
            <person name="Hibbett D."/>
            <person name="Nagy L.G."/>
            <person name="Martin F.M."/>
        </authorList>
    </citation>
    <scope>NUCLEOTIDE SEQUENCE</scope>
    <source>
        <strain evidence="4">UH-Tt-Lm1</strain>
    </source>
</reference>
<comment type="caution">
    <text evidence="4">The sequence shown here is derived from an EMBL/GenBank/DDBJ whole genome shotgun (WGS) entry which is preliminary data.</text>
</comment>
<dbReference type="EMBL" id="WIUZ02000010">
    <property type="protein sequence ID" value="KAF9783465.1"/>
    <property type="molecule type" value="Genomic_DNA"/>
</dbReference>
<feature type="coiled-coil region" evidence="1">
    <location>
        <begin position="58"/>
        <end position="85"/>
    </location>
</feature>
<dbReference type="InterPro" id="IPR032675">
    <property type="entry name" value="LRR_dom_sf"/>
</dbReference>
<name>A0A9P6HBB2_9AGAM</name>
<evidence type="ECO:0000313" key="4">
    <source>
        <dbReference type="EMBL" id="KAF9783465.1"/>
    </source>
</evidence>
<feature type="domain" description="F-box" evidence="3">
    <location>
        <begin position="91"/>
        <end position="144"/>
    </location>
</feature>
<dbReference type="Pfam" id="PF12937">
    <property type="entry name" value="F-box-like"/>
    <property type="match status" value="1"/>
</dbReference>
<protein>
    <recommendedName>
        <fullName evidence="3">F-box domain-containing protein</fullName>
    </recommendedName>
</protein>